<dbReference type="SUPFAM" id="SSF52540">
    <property type="entry name" value="P-loop containing nucleoside triphosphate hydrolases"/>
    <property type="match status" value="1"/>
</dbReference>
<accession>B3SFJ2</accession>
<dbReference type="GeneID" id="6760225"/>
<dbReference type="InterPro" id="IPR000523">
    <property type="entry name" value="Mg_chelatse_chII-like_cat_dom"/>
</dbReference>
<feature type="domain" description="Magnesium chelatase ChlI-like catalytic" evidence="2">
    <location>
        <begin position="1"/>
        <end position="51"/>
    </location>
</feature>
<reference evidence="4 5" key="1">
    <citation type="journal article" date="2008" name="Nature">
        <title>The Trichoplax genome and the nature of placozoans.</title>
        <authorList>
            <person name="Srivastava M."/>
            <person name="Begovic E."/>
            <person name="Chapman J."/>
            <person name="Putnam N.H."/>
            <person name="Hellsten U."/>
            <person name="Kawashima T."/>
            <person name="Kuo A."/>
            <person name="Mitros T."/>
            <person name="Salamov A."/>
            <person name="Carpenter M.L."/>
            <person name="Signorovitch A.Y."/>
            <person name="Moreno M.A."/>
            <person name="Kamm K."/>
            <person name="Grimwood J."/>
            <person name="Schmutz J."/>
            <person name="Shapiro H."/>
            <person name="Grigoriev I.V."/>
            <person name="Buss L.W."/>
            <person name="Schierwater B."/>
            <person name="Dellaporta S.L."/>
            <person name="Rokhsar D.S."/>
        </authorList>
    </citation>
    <scope>NUCLEOTIDE SEQUENCE [LARGE SCALE GENOMIC DNA]</scope>
    <source>
        <strain evidence="4 5">Grell-BS-1999</strain>
    </source>
</reference>
<dbReference type="PANTHER" id="PTHR32039">
    <property type="entry name" value="MAGNESIUM-CHELATASE SUBUNIT CHLI"/>
    <property type="match status" value="1"/>
</dbReference>
<dbReference type="InterPro" id="IPR025158">
    <property type="entry name" value="Mg_chelat-rel_C"/>
</dbReference>
<dbReference type="HOGENOM" id="CLU_026145_2_2_1"/>
<dbReference type="InterPro" id="IPR045006">
    <property type="entry name" value="CHLI-like"/>
</dbReference>
<feature type="domain" description="Mg chelatase-related protein C-terminal" evidence="3">
    <location>
        <begin position="59"/>
        <end position="155"/>
    </location>
</feature>
<dbReference type="InParanoid" id="B3SFJ2"/>
<proteinExistence type="predicted"/>
<dbReference type="InterPro" id="IPR027417">
    <property type="entry name" value="P-loop_NTPase"/>
</dbReference>
<evidence type="ECO:0000256" key="1">
    <source>
        <dbReference type="ARBA" id="ARBA00005173"/>
    </source>
</evidence>
<evidence type="ECO:0000313" key="4">
    <source>
        <dbReference type="EMBL" id="EDV18503.1"/>
    </source>
</evidence>
<dbReference type="PANTHER" id="PTHR32039:SF7">
    <property type="entry name" value="COMPETENCE PROTEIN COMM"/>
    <property type="match status" value="1"/>
</dbReference>
<dbReference type="CTD" id="6760225"/>
<evidence type="ECO:0000259" key="3">
    <source>
        <dbReference type="Pfam" id="PF13335"/>
    </source>
</evidence>
<dbReference type="OrthoDB" id="6373531at2759"/>
<dbReference type="GO" id="GO:0005524">
    <property type="term" value="F:ATP binding"/>
    <property type="evidence" value="ECO:0007669"/>
    <property type="project" value="InterPro"/>
</dbReference>
<dbReference type="KEGG" id="tad:TRIADDRAFT_62981"/>
<evidence type="ECO:0000313" key="5">
    <source>
        <dbReference type="Proteomes" id="UP000009022"/>
    </source>
</evidence>
<comment type="pathway">
    <text evidence="1">Porphyrin-containing compound metabolism; chlorophyll biosynthesis.</text>
</comment>
<dbReference type="Pfam" id="PF01078">
    <property type="entry name" value="Mg_chelatase"/>
    <property type="match status" value="1"/>
</dbReference>
<dbReference type="EMBL" id="DS986352">
    <property type="protein sequence ID" value="EDV18503.1"/>
    <property type="molecule type" value="Genomic_DNA"/>
</dbReference>
<dbReference type="UniPathway" id="UPA00668"/>
<dbReference type="RefSeq" id="XP_002119011.1">
    <property type="nucleotide sequence ID" value="XM_002118975.1"/>
</dbReference>
<organism evidence="4 5">
    <name type="scientific">Trichoplax adhaerens</name>
    <name type="common">Trichoplax reptans</name>
    <dbReference type="NCBI Taxonomy" id="10228"/>
    <lineage>
        <taxon>Eukaryota</taxon>
        <taxon>Metazoa</taxon>
        <taxon>Placozoa</taxon>
        <taxon>Uniplacotomia</taxon>
        <taxon>Trichoplacea</taxon>
        <taxon>Trichoplacidae</taxon>
        <taxon>Trichoplax</taxon>
    </lineage>
</organism>
<dbReference type="Pfam" id="PF13335">
    <property type="entry name" value="Mg_chelatase_C"/>
    <property type="match status" value="1"/>
</dbReference>
<dbReference type="eggNOG" id="ENOG502S868">
    <property type="taxonomic scope" value="Eukaryota"/>
</dbReference>
<protein>
    <recommendedName>
        <fullName evidence="6">Mg chelatase-related protein C-terminal domain-containing protein</fullName>
    </recommendedName>
</protein>
<dbReference type="Proteomes" id="UP000009022">
    <property type="component" value="Unassembled WGS sequence"/>
</dbReference>
<gene>
    <name evidence="4" type="ORF">TRIADDRAFT_62981</name>
</gene>
<dbReference type="AlphaFoldDB" id="B3SFJ2"/>
<name>B3SFJ2_TRIAD</name>
<dbReference type="STRING" id="10228.B3SFJ2"/>
<dbReference type="Gene3D" id="3.40.50.300">
    <property type="entry name" value="P-loop containing nucleotide triphosphate hydrolases"/>
    <property type="match status" value="1"/>
</dbReference>
<evidence type="ECO:0000259" key="2">
    <source>
        <dbReference type="Pfam" id="PF01078"/>
    </source>
</evidence>
<evidence type="ECO:0008006" key="6">
    <source>
        <dbReference type="Google" id="ProtNLM"/>
    </source>
</evidence>
<keyword evidence="5" id="KW-1185">Reference proteome</keyword>
<sequence>MNPSKNGSFPSERTLYEYSGEEAQHYVSKISGPLLDRIDLQVAVQAVSYEHLSKDQVIETSETILKRVQEVRKIQLERFENQAQLFHNAQMGTHEIKKFCSLDSSGQKVLEMAMKRLKFSARAYNRILKVARTIADLDQSEAVLSVHVAEAIQYRGMDRIIS</sequence>